<keyword evidence="7 9" id="KW-0804">Transcription</keyword>
<dbReference type="InterPro" id="IPR006592">
    <property type="entry name" value="RNA_pol_N"/>
</dbReference>
<dbReference type="GO" id="GO:0000428">
    <property type="term" value="C:DNA-directed RNA polymerase complex"/>
    <property type="evidence" value="ECO:0007669"/>
    <property type="project" value="UniProtKB-KW"/>
</dbReference>
<sequence length="1371" mass="153250">MFNFSNSLHEKNFDYPVATTRITFGNKTRQQELGKSAINQTKNKISADPDFVPFKSSNLKKNRTKVDLITIGLASPKQIKAWAERKLPNGKIVGEVLNANTLHHRTFKPQKGGLFCERIFGPLKNFECSCGKVFKPVNSHILAIAGALSPKVTQATEDKKNKQTRKFCPVCDVEYTWSVMRRYQLGYIKLSSPVTHIWYLRAAPSYLSILLDFRKKELESVVYCSGTSTLEHSLKIDQSFALARNPSDIYSSWQKLIRNKTFATDSRPIKPPSMALSNLSEPKQQNKKNEAIPLASAQTIVPGASIVVTTLANAKAIEGDQNKAPSVTFSDNFATAKSKGSNQNKKTIALVQGWKNIKEKNLLKTNALIFEPFDFAVAKGSLLSRLRQQKDKDRKVTGSLSPTIAKVVTQSKNQKINRYKFLKNAPIPLYISFLRFQAEAKVTTVGITNIQNLSKLFFQPLRLNSFDTKTLPSGQSSFLIPLPSQFKWSPIFTLASAPEATTKVSSGDGAILLPQNQKKEGDLAIGASLHAVTSGTKAKVTKKQNREEIKLKQNKKMKELIALATPLTLEEATDFSSSEQTQRNIGTSVRGKSEGSSVTKQKKVTSKAKKSKAQKSEAKEILLPQNKKTQKNFCYPVATRIGDISKSWAKAIGTSIVPPSPTTKLPTFTRITTKVTFGNRAILLPQNQKKESDGAIVGDLSVNLGERPLKNLSDISFLHKKNFKSALSPKVTQATGNGTYKNNLYCFSHRYVWQAQKDWQYCRFYVYSKAEMIDLQIFSSLKQNDVTNKYKNEKTTLSAPLILHNKITTTGASLVQKLLADLNSFELEKLDKQSRALLYELNKRISFLKKLLKGSLFLTDLADRADKKEFKEKCKQRDLAIRRIKLVRRLYQRDSRPEYMILSLLPVLPPDLRPIVQTRGTIAASDVNRLYQKVIYRNDRLRKLLRDPSTNFSYEAKYAQRLLQEAVDNLIDNGKAGVTAEKDSRGRNLKSLSTVLKGKQGRFRQHLLGKRVDYSGRSVIVVGPRLKLHECGLPREMAFELFLPFLLKRVCSAKLTQTVVGAKVLLSKNTELATQILREVMETSPVLLNRAPTLHRLGFQAFQPRLVEGRAILLHPLVCPGFNADFDGDQMAVHLPLTSEARVEAFKLMLSRNNICSPATGDPAILPSQDMVLGCYYLTTDSLSRLCSTRLSPGASITFGDKAPCVNTKVTTFANAKTIEGDNFATAKSKEKTGLFFKDINEAIYAYSIQKISLHSPIWIVKELVPLPSAKSSIFTLTSAPEATHGNLAIGAGVRAATLGEKRQNFLNVENGIKQKEPIELRISKFGASEEIFEKKRYWRDSLGVRSTQMIRTTPGRLIFYRMMTESAQGL</sequence>
<dbReference type="Gene3D" id="2.40.40.20">
    <property type="match status" value="1"/>
</dbReference>
<keyword evidence="4 13" id="KW-0934">Plastid</keyword>
<dbReference type="PANTHER" id="PTHR19376:SF54">
    <property type="entry name" value="DNA-DIRECTED RNA POLYMERASE SUBUNIT BETA"/>
    <property type="match status" value="1"/>
</dbReference>
<gene>
    <name evidence="9 13" type="primary">rpoC1</name>
</gene>
<keyword evidence="9" id="KW-0460">Magnesium</keyword>
<comment type="subunit">
    <text evidence="9">In plastids the minimal PEP RNA polymerase catalytic core is composed of four subunits: alpha, beta, beta', and beta''. When a (nuclear-encoded) sigma factor is associated with the core the holoenzyme is formed, which can initiate transcription.</text>
</comment>
<keyword evidence="13" id="KW-0150">Chloroplast</keyword>
<dbReference type="Pfam" id="PF00623">
    <property type="entry name" value="RNA_pol_Rpb1_2"/>
    <property type="match status" value="2"/>
</dbReference>
<keyword evidence="9" id="KW-0862">Zinc</keyword>
<comment type="cofactor">
    <cofactor evidence="9">
        <name>Mg(2+)</name>
        <dbReference type="ChEBI" id="CHEBI:18420"/>
    </cofactor>
    <text evidence="9">Binds 1 Mg(2+) ion per subunit.</text>
</comment>
<dbReference type="SUPFAM" id="SSF64484">
    <property type="entry name" value="beta and beta-prime subunits of DNA dependent RNA-polymerase"/>
    <property type="match status" value="1"/>
</dbReference>
<evidence type="ECO:0000313" key="13">
    <source>
        <dbReference type="EMBL" id="WLG71282.1"/>
    </source>
</evidence>
<dbReference type="EMBL" id="OQ849777">
    <property type="protein sequence ID" value="WLG71282.1"/>
    <property type="molecule type" value="Genomic_DNA"/>
</dbReference>
<feature type="binding site" evidence="9">
    <location>
        <position position="171"/>
    </location>
    <ligand>
        <name>Zn(2+)</name>
        <dbReference type="ChEBI" id="CHEBI:29105"/>
    </ligand>
</feature>
<dbReference type="InterPro" id="IPR000722">
    <property type="entry name" value="RNA_pol_asu"/>
</dbReference>
<evidence type="ECO:0000256" key="9">
    <source>
        <dbReference type="HAMAP-Rule" id="MF_01323"/>
    </source>
</evidence>
<dbReference type="GO" id="GO:0000287">
    <property type="term" value="F:magnesium ion binding"/>
    <property type="evidence" value="ECO:0007669"/>
    <property type="project" value="UniProtKB-UniRule"/>
</dbReference>
<feature type="region of interest" description="Disordered" evidence="11">
    <location>
        <begin position="572"/>
        <end position="619"/>
    </location>
</feature>
<reference evidence="13" key="1">
    <citation type="journal article" date="2023" name="Plant Ecol Evol">
        <title>Johansenicoccus eremophilus, gen. et sp. nov., a novel evolutionary lineage in Chlorophyceae with unusual genomic features.</title>
        <authorList>
            <person name="Fucikova K."/>
            <person name="Taylor M."/>
            <person name="Lewis L.A."/>
            <person name="Niece B.K."/>
            <person name="Isaac A.S."/>
            <person name="Pietrasiak N."/>
        </authorList>
    </citation>
    <scope>NUCLEOTIDE SEQUENCE</scope>
    <source>
        <strain evidence="13">WJT24VFNP31</strain>
    </source>
</reference>
<dbReference type="InterPro" id="IPR044893">
    <property type="entry name" value="RNA_pol_Rpb1_clamp_domain"/>
</dbReference>
<dbReference type="Pfam" id="PF04983">
    <property type="entry name" value="RNA_pol_Rpb1_3"/>
    <property type="match status" value="1"/>
</dbReference>
<evidence type="ECO:0000256" key="7">
    <source>
        <dbReference type="ARBA" id="ARBA00023163"/>
    </source>
</evidence>
<proteinExistence type="inferred from homology"/>
<keyword evidence="6 9" id="KW-0548">Nucleotidyltransferase</keyword>
<name>A0AA49R0X5_9CHLO</name>
<feature type="compositionally biased region" description="Polar residues" evidence="11">
    <location>
        <begin position="574"/>
        <end position="587"/>
    </location>
</feature>
<geneLocation type="chloroplast" evidence="13"/>
<dbReference type="Gene3D" id="4.10.860.120">
    <property type="entry name" value="RNA polymerase II, clamp domain"/>
    <property type="match status" value="1"/>
</dbReference>
<dbReference type="EC" id="2.7.7.6" evidence="9"/>
<dbReference type="Gene3D" id="1.10.274.100">
    <property type="entry name" value="RNA polymerase Rpb1, domain 3"/>
    <property type="match status" value="1"/>
</dbReference>
<evidence type="ECO:0000256" key="10">
    <source>
        <dbReference type="RuleBase" id="RU004279"/>
    </source>
</evidence>
<comment type="similarity">
    <text evidence="2 9">Belongs to the RNA polymerase beta' chain family. RpoC1 subfamily.</text>
</comment>
<evidence type="ECO:0000259" key="12">
    <source>
        <dbReference type="SMART" id="SM00663"/>
    </source>
</evidence>
<keyword evidence="9" id="KW-0479">Metal-binding</keyword>
<feature type="binding site" evidence="9">
    <location>
        <position position="130"/>
    </location>
    <ligand>
        <name>Zn(2+)</name>
        <dbReference type="ChEBI" id="CHEBI:29105"/>
    </ligand>
</feature>
<dbReference type="InterPro" id="IPR042102">
    <property type="entry name" value="RNA_pol_Rpb1_3_sf"/>
</dbReference>
<organism evidence="13">
    <name type="scientific">Johansenicoccus eremophilus</name>
    <dbReference type="NCBI Taxonomy" id="3068301"/>
    <lineage>
        <taxon>Eukaryota</taxon>
        <taxon>Viridiplantae</taxon>
        <taxon>Chlorophyta</taxon>
        <taxon>core chlorophytes</taxon>
        <taxon>Chlorophyceae</taxon>
        <taxon>CS clade</taxon>
        <taxon>Sphaeropleales</taxon>
        <taxon>Sphaeropleales incertae sedis</taxon>
        <taxon>Johansenicoccus</taxon>
    </lineage>
</organism>
<evidence type="ECO:0000256" key="11">
    <source>
        <dbReference type="SAM" id="MobiDB-lite"/>
    </source>
</evidence>
<feature type="binding site" evidence="9">
    <location>
        <position position="128"/>
    </location>
    <ligand>
        <name>Zn(2+)</name>
        <dbReference type="ChEBI" id="CHEBI:29105"/>
    </ligand>
</feature>
<dbReference type="InterPro" id="IPR007080">
    <property type="entry name" value="RNA_pol_Rpb1_1"/>
</dbReference>
<evidence type="ECO:0000256" key="4">
    <source>
        <dbReference type="ARBA" id="ARBA00022640"/>
    </source>
</evidence>
<dbReference type="GO" id="GO:0009507">
    <property type="term" value="C:chloroplast"/>
    <property type="evidence" value="ECO:0007669"/>
    <property type="project" value="UniProtKB-SubCell"/>
</dbReference>
<comment type="subcellular location">
    <subcellularLocation>
        <location evidence="9">Plastid</location>
        <location evidence="9">Chloroplast</location>
    </subcellularLocation>
</comment>
<feature type="binding site" evidence="9">
    <location>
        <position position="168"/>
    </location>
    <ligand>
        <name>Zn(2+)</name>
        <dbReference type="ChEBI" id="CHEBI:29105"/>
    </ligand>
</feature>
<comment type="cofactor">
    <cofactor evidence="9">
        <name>Zn(2+)</name>
        <dbReference type="ChEBI" id="CHEBI:29105"/>
    </cofactor>
    <text evidence="9">Binds 1 Zn(2+) ion per subunit.</text>
</comment>
<feature type="domain" description="RNA polymerase N-terminal" evidence="12">
    <location>
        <begin position="898"/>
        <end position="1179"/>
    </location>
</feature>
<dbReference type="Gene3D" id="1.10.40.90">
    <property type="match status" value="1"/>
</dbReference>
<evidence type="ECO:0000256" key="5">
    <source>
        <dbReference type="ARBA" id="ARBA00022679"/>
    </source>
</evidence>
<protein>
    <recommendedName>
        <fullName evidence="9">DNA-directed RNA polymerase subunit beta'</fullName>
        <ecNumber evidence="9">2.7.7.6</ecNumber>
    </recommendedName>
    <alternativeName>
        <fullName evidence="9">PEP</fullName>
    </alternativeName>
    <alternativeName>
        <fullName evidence="9">Plastid-encoded RNA polymerase subunit beta'</fullName>
        <shortName evidence="9">RNA polymerase subunit beta'</shortName>
    </alternativeName>
</protein>
<evidence type="ECO:0000256" key="3">
    <source>
        <dbReference type="ARBA" id="ARBA00022478"/>
    </source>
</evidence>
<accession>A0AA49R0X5</accession>
<comment type="catalytic activity">
    <reaction evidence="8 9 10">
        <text>RNA(n) + a ribonucleoside 5'-triphosphate = RNA(n+1) + diphosphate</text>
        <dbReference type="Rhea" id="RHEA:21248"/>
        <dbReference type="Rhea" id="RHEA-COMP:14527"/>
        <dbReference type="Rhea" id="RHEA-COMP:17342"/>
        <dbReference type="ChEBI" id="CHEBI:33019"/>
        <dbReference type="ChEBI" id="CHEBI:61557"/>
        <dbReference type="ChEBI" id="CHEBI:140395"/>
        <dbReference type="EC" id="2.7.7.6"/>
    </reaction>
</comment>
<keyword evidence="3 9" id="KW-0240">DNA-directed RNA polymerase</keyword>
<evidence type="ECO:0000256" key="1">
    <source>
        <dbReference type="ARBA" id="ARBA00004026"/>
    </source>
</evidence>
<feature type="binding site" evidence="9">
    <location>
        <position position="1125"/>
    </location>
    <ligand>
        <name>Mg(2+)</name>
        <dbReference type="ChEBI" id="CHEBI:18420"/>
    </ligand>
</feature>
<comment type="function">
    <text evidence="1 9 10">DNA-dependent RNA polymerase catalyzes the transcription of DNA into RNA using the four ribonucleoside triphosphates as substrates.</text>
</comment>
<evidence type="ECO:0000256" key="8">
    <source>
        <dbReference type="ARBA" id="ARBA00048552"/>
    </source>
</evidence>
<evidence type="ECO:0000256" key="2">
    <source>
        <dbReference type="ARBA" id="ARBA00007207"/>
    </source>
</evidence>
<dbReference type="SMART" id="SM00663">
    <property type="entry name" value="RPOLA_N"/>
    <property type="match status" value="1"/>
</dbReference>
<dbReference type="InterPro" id="IPR007066">
    <property type="entry name" value="RNA_pol_Rpb1_3"/>
</dbReference>
<feature type="binding site" evidence="9">
    <location>
        <position position="1129"/>
    </location>
    <ligand>
        <name>Mg(2+)</name>
        <dbReference type="ChEBI" id="CHEBI:18420"/>
    </ligand>
</feature>
<dbReference type="InterPro" id="IPR045867">
    <property type="entry name" value="DNA-dir_RpoC_beta_prime"/>
</dbReference>
<feature type="compositionally biased region" description="Basic residues" evidence="11">
    <location>
        <begin position="600"/>
        <end position="613"/>
    </location>
</feature>
<dbReference type="HAMAP" id="MF_01323">
    <property type="entry name" value="RNApol_bact_RpoC1"/>
    <property type="match status" value="1"/>
</dbReference>
<dbReference type="PANTHER" id="PTHR19376">
    <property type="entry name" value="DNA-DIRECTED RNA POLYMERASE"/>
    <property type="match status" value="1"/>
</dbReference>
<dbReference type="GO" id="GO:0008270">
    <property type="term" value="F:zinc ion binding"/>
    <property type="evidence" value="ECO:0007669"/>
    <property type="project" value="UniProtKB-UniRule"/>
</dbReference>
<dbReference type="Pfam" id="PF04997">
    <property type="entry name" value="RNA_pol_Rpb1_1"/>
    <property type="match status" value="2"/>
</dbReference>
<keyword evidence="5 9" id="KW-0808">Transferase</keyword>
<dbReference type="GO" id="GO:0003899">
    <property type="term" value="F:DNA-directed RNA polymerase activity"/>
    <property type="evidence" value="ECO:0007669"/>
    <property type="project" value="UniProtKB-UniRule"/>
</dbReference>
<evidence type="ECO:0000256" key="6">
    <source>
        <dbReference type="ARBA" id="ARBA00022695"/>
    </source>
</evidence>
<dbReference type="GO" id="GO:0006351">
    <property type="term" value="P:DNA-templated transcription"/>
    <property type="evidence" value="ECO:0007669"/>
    <property type="project" value="UniProtKB-UniRule"/>
</dbReference>
<dbReference type="GO" id="GO:0003677">
    <property type="term" value="F:DNA binding"/>
    <property type="evidence" value="ECO:0007669"/>
    <property type="project" value="UniProtKB-UniRule"/>
</dbReference>
<feature type="binding site" evidence="9">
    <location>
        <position position="1127"/>
    </location>
    <ligand>
        <name>Mg(2+)</name>
        <dbReference type="ChEBI" id="CHEBI:18420"/>
    </ligand>
</feature>
<dbReference type="InterPro" id="IPR034678">
    <property type="entry name" value="RNApol_RpoC1"/>
</dbReference>